<evidence type="ECO:0000256" key="7">
    <source>
        <dbReference type="SAM" id="Phobius"/>
    </source>
</evidence>
<keyword evidence="3 7" id="KW-1133">Transmembrane helix</keyword>
<feature type="transmembrane region" description="Helical" evidence="7">
    <location>
        <begin position="216"/>
        <end position="235"/>
    </location>
</feature>
<dbReference type="GO" id="GO:0016020">
    <property type="term" value="C:membrane"/>
    <property type="evidence" value="ECO:0007669"/>
    <property type="project" value="UniProtKB-SubCell"/>
</dbReference>
<feature type="transmembrane region" description="Helical" evidence="7">
    <location>
        <begin position="98"/>
        <end position="123"/>
    </location>
</feature>
<feature type="transmembrane region" description="Helical" evidence="7">
    <location>
        <begin position="255"/>
        <end position="276"/>
    </location>
</feature>
<feature type="transmembrane region" description="Helical" evidence="7">
    <location>
        <begin position="135"/>
        <end position="157"/>
    </location>
</feature>
<evidence type="ECO:0000256" key="3">
    <source>
        <dbReference type="ARBA" id="ARBA00022989"/>
    </source>
</evidence>
<keyword evidence="4 7" id="KW-0472">Membrane</keyword>
<keyword evidence="10" id="KW-1185">Reference proteome</keyword>
<dbReference type="InterPro" id="IPR049326">
    <property type="entry name" value="Rhodopsin_dom_fungi"/>
</dbReference>
<evidence type="ECO:0000313" key="9">
    <source>
        <dbReference type="EMBL" id="KAK0653170.1"/>
    </source>
</evidence>
<evidence type="ECO:0000256" key="2">
    <source>
        <dbReference type="ARBA" id="ARBA00022692"/>
    </source>
</evidence>
<feature type="transmembrane region" description="Helical" evidence="7">
    <location>
        <begin position="57"/>
        <end position="78"/>
    </location>
</feature>
<dbReference type="PANTHER" id="PTHR33048:SF155">
    <property type="entry name" value="INTEGRAL MEMBRANE PROTEIN"/>
    <property type="match status" value="1"/>
</dbReference>
<organism evidence="9 10">
    <name type="scientific">Cercophora newfieldiana</name>
    <dbReference type="NCBI Taxonomy" id="92897"/>
    <lineage>
        <taxon>Eukaryota</taxon>
        <taxon>Fungi</taxon>
        <taxon>Dikarya</taxon>
        <taxon>Ascomycota</taxon>
        <taxon>Pezizomycotina</taxon>
        <taxon>Sordariomycetes</taxon>
        <taxon>Sordariomycetidae</taxon>
        <taxon>Sordariales</taxon>
        <taxon>Lasiosphaeriaceae</taxon>
        <taxon>Cercophora</taxon>
    </lineage>
</organism>
<protein>
    <recommendedName>
        <fullName evidence="8">Rhodopsin domain-containing protein</fullName>
    </recommendedName>
</protein>
<comment type="subcellular location">
    <subcellularLocation>
        <location evidence="1">Membrane</location>
        <topology evidence="1">Multi-pass membrane protein</topology>
    </subcellularLocation>
</comment>
<evidence type="ECO:0000259" key="8">
    <source>
        <dbReference type="Pfam" id="PF20684"/>
    </source>
</evidence>
<evidence type="ECO:0000256" key="5">
    <source>
        <dbReference type="ARBA" id="ARBA00038359"/>
    </source>
</evidence>
<comment type="similarity">
    <text evidence="5">Belongs to the SAT4 family.</text>
</comment>
<dbReference type="InterPro" id="IPR052337">
    <property type="entry name" value="SAT4-like"/>
</dbReference>
<evidence type="ECO:0000256" key="6">
    <source>
        <dbReference type="SAM" id="MobiDB-lite"/>
    </source>
</evidence>
<feature type="region of interest" description="Disordered" evidence="6">
    <location>
        <begin position="349"/>
        <end position="369"/>
    </location>
</feature>
<sequence>MSAPNEPFVEPYPGYADENKGPLILIVTSTITAITFFFVAARVYSRLISAGKLAADDFIVIFCNILSFIYVGLASLAIKNGGGRHVATLTPEQATNAVYYTVISFVPGVSSFVIPKLAVVILLAKLLNPGQIHKAIMWIISILYFGLGVGMLVINFVQCDPPAAQWGGAVGTCWDRRITVDYAIALGVISTVFDFYLAIYPTIVLWGLQMNFKKKLALSAALGFGYCAGAVTIYKCTTLPGLLTLVDFTYAVDDVVLWTNIEANFVIIGACIPTMFPLVKKLFGSSALGGSSGATPGGGKGSGDSAGIVTIGSYPKKKRTKSFQFDETIDDGSKYIILEERSFHHSTAELRPGDESVLEQAKGVKHPGW</sequence>
<name>A0AA39YJI4_9PEZI</name>
<feature type="transmembrane region" description="Helical" evidence="7">
    <location>
        <begin position="182"/>
        <end position="204"/>
    </location>
</feature>
<keyword evidence="2 7" id="KW-0812">Transmembrane</keyword>
<evidence type="ECO:0000313" key="10">
    <source>
        <dbReference type="Proteomes" id="UP001174936"/>
    </source>
</evidence>
<reference evidence="9" key="1">
    <citation type="submission" date="2023-06" db="EMBL/GenBank/DDBJ databases">
        <title>Genome-scale phylogeny and comparative genomics of the fungal order Sordariales.</title>
        <authorList>
            <consortium name="Lawrence Berkeley National Laboratory"/>
            <person name="Hensen N."/>
            <person name="Bonometti L."/>
            <person name="Westerberg I."/>
            <person name="Brannstrom I.O."/>
            <person name="Guillou S."/>
            <person name="Cros-Aarteil S."/>
            <person name="Calhoun S."/>
            <person name="Haridas S."/>
            <person name="Kuo A."/>
            <person name="Mondo S."/>
            <person name="Pangilinan J."/>
            <person name="Riley R."/>
            <person name="Labutti K."/>
            <person name="Andreopoulos B."/>
            <person name="Lipzen A."/>
            <person name="Chen C."/>
            <person name="Yanf M."/>
            <person name="Daum C."/>
            <person name="Ng V."/>
            <person name="Clum A."/>
            <person name="Steindorff A."/>
            <person name="Ohm R."/>
            <person name="Martin F."/>
            <person name="Silar P."/>
            <person name="Natvig D."/>
            <person name="Lalanne C."/>
            <person name="Gautier V."/>
            <person name="Ament-Velasquez S.L."/>
            <person name="Kruys A."/>
            <person name="Hutchinson M.I."/>
            <person name="Powell A.J."/>
            <person name="Barry K."/>
            <person name="Miller A.N."/>
            <person name="Grigoriev I.V."/>
            <person name="Debuchy R."/>
            <person name="Gladieux P."/>
            <person name="Thoren M.H."/>
            <person name="Johannesson H."/>
        </authorList>
    </citation>
    <scope>NUCLEOTIDE SEQUENCE</scope>
    <source>
        <strain evidence="9">SMH2532-1</strain>
    </source>
</reference>
<dbReference type="Proteomes" id="UP001174936">
    <property type="component" value="Unassembled WGS sequence"/>
</dbReference>
<dbReference type="AlphaFoldDB" id="A0AA39YJI4"/>
<dbReference type="Pfam" id="PF20684">
    <property type="entry name" value="Fung_rhodopsin"/>
    <property type="match status" value="1"/>
</dbReference>
<feature type="domain" description="Rhodopsin" evidence="8">
    <location>
        <begin position="41"/>
        <end position="281"/>
    </location>
</feature>
<gene>
    <name evidence="9" type="ORF">B0T16DRAFT_111587</name>
</gene>
<feature type="transmembrane region" description="Helical" evidence="7">
    <location>
        <begin position="23"/>
        <end position="45"/>
    </location>
</feature>
<dbReference type="PANTHER" id="PTHR33048">
    <property type="entry name" value="PTH11-LIKE INTEGRAL MEMBRANE PROTEIN (AFU_ORTHOLOGUE AFUA_5G11245)"/>
    <property type="match status" value="1"/>
</dbReference>
<dbReference type="EMBL" id="JAULSV010000002">
    <property type="protein sequence ID" value="KAK0653170.1"/>
    <property type="molecule type" value="Genomic_DNA"/>
</dbReference>
<comment type="caution">
    <text evidence="9">The sequence shown here is derived from an EMBL/GenBank/DDBJ whole genome shotgun (WGS) entry which is preliminary data.</text>
</comment>
<accession>A0AA39YJI4</accession>
<evidence type="ECO:0000256" key="4">
    <source>
        <dbReference type="ARBA" id="ARBA00023136"/>
    </source>
</evidence>
<proteinExistence type="inferred from homology"/>
<evidence type="ECO:0000256" key="1">
    <source>
        <dbReference type="ARBA" id="ARBA00004141"/>
    </source>
</evidence>